<dbReference type="AlphaFoldDB" id="A0A1M7D220"/>
<dbReference type="Gene3D" id="3.10.129.10">
    <property type="entry name" value="Hotdog Thioesterase"/>
    <property type="match status" value="1"/>
</dbReference>
<evidence type="ECO:0000313" key="1">
    <source>
        <dbReference type="EMBL" id="SED77932.1"/>
    </source>
</evidence>
<gene>
    <name evidence="1" type="ORF">SAMN05444171_5130</name>
</gene>
<name>A0A1M7D220_9BRAD</name>
<proteinExistence type="predicted"/>
<dbReference type="SUPFAM" id="SSF54637">
    <property type="entry name" value="Thioesterase/thiol ester dehydrase-isomerase"/>
    <property type="match status" value="1"/>
</dbReference>
<sequence>MSMPEPDRRMGGWTGVGYDDIEVGRTYPPQPLPVLADDVARFYRSIGEMRPAPEIGTRIPAFLLNEIRALKKQMKFPPGVLHAQEEIEMHSAARLGEPLMVSITITNKYIRNDKRFIVFDQHVRCATDQRSIMTIKHILYWPC</sequence>
<evidence type="ECO:0000313" key="2">
    <source>
        <dbReference type="Proteomes" id="UP000183208"/>
    </source>
</evidence>
<dbReference type="InterPro" id="IPR029069">
    <property type="entry name" value="HotDog_dom_sf"/>
</dbReference>
<dbReference type="EMBL" id="FNTI01000001">
    <property type="protein sequence ID" value="SED77932.1"/>
    <property type="molecule type" value="Genomic_DNA"/>
</dbReference>
<dbReference type="Proteomes" id="UP000183208">
    <property type="component" value="Unassembled WGS sequence"/>
</dbReference>
<protein>
    <recommendedName>
        <fullName evidence="3">N-terminal of MaoC-like dehydratase domain-containing protein</fullName>
    </recommendedName>
</protein>
<evidence type="ECO:0008006" key="3">
    <source>
        <dbReference type="Google" id="ProtNLM"/>
    </source>
</evidence>
<reference evidence="1 2" key="1">
    <citation type="submission" date="2016-10" db="EMBL/GenBank/DDBJ databases">
        <authorList>
            <person name="de Groot N.N."/>
        </authorList>
    </citation>
    <scope>NUCLEOTIDE SEQUENCE [LARGE SCALE GENOMIC DNA]</scope>
    <source>
        <strain evidence="1 2">GAS522</strain>
    </source>
</reference>
<organism evidence="1 2">
    <name type="scientific">Bradyrhizobium lablabi</name>
    <dbReference type="NCBI Taxonomy" id="722472"/>
    <lineage>
        <taxon>Bacteria</taxon>
        <taxon>Pseudomonadati</taxon>
        <taxon>Pseudomonadota</taxon>
        <taxon>Alphaproteobacteria</taxon>
        <taxon>Hyphomicrobiales</taxon>
        <taxon>Nitrobacteraceae</taxon>
        <taxon>Bradyrhizobium</taxon>
    </lineage>
</organism>
<accession>A0A1M7D220</accession>